<proteinExistence type="inferred from homology"/>
<feature type="signal peptide" evidence="4">
    <location>
        <begin position="1"/>
        <end position="33"/>
    </location>
</feature>
<evidence type="ECO:0000256" key="3">
    <source>
        <dbReference type="ARBA" id="ARBA00022729"/>
    </source>
</evidence>
<dbReference type="InterPro" id="IPR051455">
    <property type="entry name" value="Bact_solute-bind_prot3"/>
</dbReference>
<comment type="caution">
    <text evidence="6">The sequence shown here is derived from an EMBL/GenBank/DDBJ whole genome shotgun (WGS) entry which is preliminary data.</text>
</comment>
<evidence type="ECO:0000313" key="6">
    <source>
        <dbReference type="EMBL" id="GAA5189208.1"/>
    </source>
</evidence>
<accession>A0ABP9RYP2</accession>
<sequence>MTDRFICKLPKSHWGRWTAAALLALFTLGTAQADTLSDAARTGKLTLGYVTDEAPFSEKTSAGQPEGYSIELCQKVVDAVKGRSGLGQVTAEFRPFSLQQGLQAVADGELDLLCGASTDTLSRREAVSFSIPIFNGGVGALVSKSADPTLIRVLNGEVAHTGPTWRASINRGLADHTYAVHAGTVTRSWLLNQISQRGVIVEVVEVDTHADGIKLIAEGKADAYFGDRVIVDNLLQKSPNGGDLMLIDRYFTIEPIALALPRNDDEFRLVVDTVLSEFYRSDEFDSVYGRYFGPPSESSKFLFKLYSRQK</sequence>
<evidence type="ECO:0000259" key="5">
    <source>
        <dbReference type="SMART" id="SM00062"/>
    </source>
</evidence>
<feature type="chain" id="PRO_5046297236" evidence="4">
    <location>
        <begin position="34"/>
        <end position="310"/>
    </location>
</feature>
<name>A0ABP9RYP2_9GAMM</name>
<dbReference type="RefSeq" id="WP_345316046.1">
    <property type="nucleotide sequence ID" value="NZ_BAABLF010000006.1"/>
</dbReference>
<dbReference type="PANTHER" id="PTHR30085:SF6">
    <property type="entry name" value="ABC TRANSPORTER GLUTAMINE-BINDING PROTEIN GLNH"/>
    <property type="match status" value="1"/>
</dbReference>
<dbReference type="CDD" id="cd13688">
    <property type="entry name" value="PBP2_GltI_DEBP"/>
    <property type="match status" value="1"/>
</dbReference>
<evidence type="ECO:0000256" key="4">
    <source>
        <dbReference type="SAM" id="SignalP"/>
    </source>
</evidence>
<feature type="domain" description="Solute-binding protein family 3/N-terminal" evidence="5">
    <location>
        <begin position="44"/>
        <end position="295"/>
    </location>
</feature>
<dbReference type="Gene3D" id="3.40.190.10">
    <property type="entry name" value="Periplasmic binding protein-like II"/>
    <property type="match status" value="2"/>
</dbReference>
<dbReference type="PANTHER" id="PTHR30085">
    <property type="entry name" value="AMINO ACID ABC TRANSPORTER PERMEASE"/>
    <property type="match status" value="1"/>
</dbReference>
<protein>
    <submittedName>
        <fullName evidence="6">Amino acid ABC transporter substrate-binding protein</fullName>
    </submittedName>
</protein>
<dbReference type="SMART" id="SM00062">
    <property type="entry name" value="PBPb"/>
    <property type="match status" value="1"/>
</dbReference>
<dbReference type="InterPro" id="IPR001638">
    <property type="entry name" value="Solute-binding_3/MltF_N"/>
</dbReference>
<evidence type="ECO:0000256" key="1">
    <source>
        <dbReference type="ARBA" id="ARBA00010333"/>
    </source>
</evidence>
<reference evidence="7" key="1">
    <citation type="journal article" date="2019" name="Int. J. Syst. Evol. Microbiol.">
        <title>The Global Catalogue of Microorganisms (GCM) 10K type strain sequencing project: providing services to taxonomists for standard genome sequencing and annotation.</title>
        <authorList>
            <consortium name="The Broad Institute Genomics Platform"/>
            <consortium name="The Broad Institute Genome Sequencing Center for Infectious Disease"/>
            <person name="Wu L."/>
            <person name="Ma J."/>
        </authorList>
    </citation>
    <scope>NUCLEOTIDE SEQUENCE [LARGE SCALE GENOMIC DNA]</scope>
    <source>
        <strain evidence="7">JCM 18720</strain>
    </source>
</reference>
<keyword evidence="7" id="KW-1185">Reference proteome</keyword>
<comment type="similarity">
    <text evidence="1">Belongs to the bacterial solute-binding protein 3 family.</text>
</comment>
<dbReference type="Proteomes" id="UP001501600">
    <property type="component" value="Unassembled WGS sequence"/>
</dbReference>
<keyword evidence="3 4" id="KW-0732">Signal</keyword>
<dbReference type="Pfam" id="PF00497">
    <property type="entry name" value="SBP_bac_3"/>
    <property type="match status" value="1"/>
</dbReference>
<evidence type="ECO:0000256" key="2">
    <source>
        <dbReference type="ARBA" id="ARBA00022448"/>
    </source>
</evidence>
<gene>
    <name evidence="6" type="ORF">GCM10025772_11030</name>
</gene>
<dbReference type="EMBL" id="BAABLF010000006">
    <property type="protein sequence ID" value="GAA5189208.1"/>
    <property type="molecule type" value="Genomic_DNA"/>
</dbReference>
<evidence type="ECO:0000313" key="7">
    <source>
        <dbReference type="Proteomes" id="UP001501600"/>
    </source>
</evidence>
<dbReference type="SUPFAM" id="SSF53850">
    <property type="entry name" value="Periplasmic binding protein-like II"/>
    <property type="match status" value="1"/>
</dbReference>
<organism evidence="6 7">
    <name type="scientific">Ferrimonas gelatinilytica</name>
    <dbReference type="NCBI Taxonomy" id="1255257"/>
    <lineage>
        <taxon>Bacteria</taxon>
        <taxon>Pseudomonadati</taxon>
        <taxon>Pseudomonadota</taxon>
        <taxon>Gammaproteobacteria</taxon>
        <taxon>Alteromonadales</taxon>
        <taxon>Ferrimonadaceae</taxon>
        <taxon>Ferrimonas</taxon>
    </lineage>
</organism>
<keyword evidence="2" id="KW-0813">Transport</keyword>